<keyword evidence="3" id="KW-1185">Reference proteome</keyword>
<dbReference type="InterPro" id="IPR010905">
    <property type="entry name" value="Glyco_hydro_88"/>
</dbReference>
<accession>A0ABW4MU19</accession>
<dbReference type="EMBL" id="JBHUEK010000034">
    <property type="protein sequence ID" value="MFD1781469.1"/>
    <property type="molecule type" value="Genomic_DNA"/>
</dbReference>
<dbReference type="InterPro" id="IPR008928">
    <property type="entry name" value="6-hairpin_glycosidase_sf"/>
</dbReference>
<dbReference type="InterPro" id="IPR012341">
    <property type="entry name" value="6hp_glycosidase-like_sf"/>
</dbReference>
<sequence length="367" mass="43251">MKYQLVEKLKQDYMKQEGKWFSHRWHYIESCILKAYLDSYELTGDESEYQFVKDFIDRLYNDDGEIEQIDTQYYNIDQIRMANVLFTLFNKEGDLKYKNVLDKLYTQLQSYPRTKSGNFWHKTNYENQIWLDGLYMGQPFYVRYIKEFQDEKDFTDTIEQFKNVRNYLFDDQTKLYVHAYDESRSMFWCNKETGHSPHVWSRAVGWYAMALVDVLELIEGEDVDSDELKSLLKETIDGMLPYQQPNGMWYQVVEHPGEEGNYLETSGTTMMSYAILKAVRLGYVSKDYEKYGVSAFDGTVQTYMREEDGEVFLGGICRSAGLGKHPELGRIRDGSYDYYVRGEKVVDNNGHGVAPLLMAYNEIVQIK</sequence>
<comment type="caution">
    <text evidence="2">The sequence shown here is derived from an EMBL/GenBank/DDBJ whole genome shotgun (WGS) entry which is preliminary data.</text>
</comment>
<protein>
    <submittedName>
        <fullName evidence="2">Glycoside hydrolase family 105 protein</fullName>
    </submittedName>
</protein>
<dbReference type="Gene3D" id="1.50.10.10">
    <property type="match status" value="1"/>
</dbReference>
<dbReference type="PANTHER" id="PTHR33886">
    <property type="entry name" value="UNSATURATED RHAMNOGALACTURONAN HYDROLASE (EUROFUNG)"/>
    <property type="match status" value="1"/>
</dbReference>
<dbReference type="InterPro" id="IPR052043">
    <property type="entry name" value="PolySaccharide_Degr_Enz"/>
</dbReference>
<dbReference type="Pfam" id="PF07470">
    <property type="entry name" value="Glyco_hydro_88"/>
    <property type="match status" value="1"/>
</dbReference>
<evidence type="ECO:0000313" key="2">
    <source>
        <dbReference type="EMBL" id="MFD1781469.1"/>
    </source>
</evidence>
<organism evidence="2 3">
    <name type="scientific">Fredinandcohnia salidurans</name>
    <dbReference type="NCBI Taxonomy" id="2595041"/>
    <lineage>
        <taxon>Bacteria</taxon>
        <taxon>Bacillati</taxon>
        <taxon>Bacillota</taxon>
        <taxon>Bacilli</taxon>
        <taxon>Bacillales</taxon>
        <taxon>Bacillaceae</taxon>
        <taxon>Fredinandcohnia</taxon>
    </lineage>
</organism>
<dbReference type="RefSeq" id="WP_388041695.1">
    <property type="nucleotide sequence ID" value="NZ_JBHUEK010000034.1"/>
</dbReference>
<dbReference type="Proteomes" id="UP001597227">
    <property type="component" value="Unassembled WGS sequence"/>
</dbReference>
<evidence type="ECO:0000256" key="1">
    <source>
        <dbReference type="ARBA" id="ARBA00022801"/>
    </source>
</evidence>
<dbReference type="PANTHER" id="PTHR33886:SF8">
    <property type="entry name" value="UNSATURATED RHAMNOGALACTURONAN HYDROLASE (EUROFUNG)"/>
    <property type="match status" value="1"/>
</dbReference>
<name>A0ABW4MU19_9BACI</name>
<gene>
    <name evidence="2" type="ORF">ACFSFW_22745</name>
</gene>
<dbReference type="GO" id="GO:0016787">
    <property type="term" value="F:hydrolase activity"/>
    <property type="evidence" value="ECO:0007669"/>
    <property type="project" value="UniProtKB-KW"/>
</dbReference>
<proteinExistence type="predicted"/>
<reference evidence="3" key="1">
    <citation type="journal article" date="2019" name="Int. J. Syst. Evol. Microbiol.">
        <title>The Global Catalogue of Microorganisms (GCM) 10K type strain sequencing project: providing services to taxonomists for standard genome sequencing and annotation.</title>
        <authorList>
            <consortium name="The Broad Institute Genomics Platform"/>
            <consortium name="The Broad Institute Genome Sequencing Center for Infectious Disease"/>
            <person name="Wu L."/>
            <person name="Ma J."/>
        </authorList>
    </citation>
    <scope>NUCLEOTIDE SEQUENCE [LARGE SCALE GENOMIC DNA]</scope>
    <source>
        <strain evidence="3">CCUG 15531</strain>
    </source>
</reference>
<evidence type="ECO:0000313" key="3">
    <source>
        <dbReference type="Proteomes" id="UP001597227"/>
    </source>
</evidence>
<keyword evidence="1 2" id="KW-0378">Hydrolase</keyword>
<dbReference type="SUPFAM" id="SSF48208">
    <property type="entry name" value="Six-hairpin glycosidases"/>
    <property type="match status" value="1"/>
</dbReference>